<protein>
    <submittedName>
        <fullName evidence="7">4Fe-4S single cluster protein</fullName>
    </submittedName>
</protein>
<evidence type="ECO:0000256" key="3">
    <source>
        <dbReference type="ARBA" id="ARBA00022723"/>
    </source>
</evidence>
<dbReference type="PANTHER" id="PTHR11228">
    <property type="entry name" value="RADICAL SAM DOMAIN PROTEIN"/>
    <property type="match status" value="1"/>
</dbReference>
<dbReference type="CDD" id="cd01335">
    <property type="entry name" value="Radical_SAM"/>
    <property type="match status" value="1"/>
</dbReference>
<keyword evidence="4" id="KW-0408">Iron</keyword>
<evidence type="ECO:0000256" key="4">
    <source>
        <dbReference type="ARBA" id="ARBA00023004"/>
    </source>
</evidence>
<evidence type="ECO:0000313" key="7">
    <source>
        <dbReference type="EMBL" id="PXW74374.1"/>
    </source>
</evidence>
<feature type="domain" description="Radical SAM core" evidence="6">
    <location>
        <begin position="48"/>
        <end position="193"/>
    </location>
</feature>
<dbReference type="InterPro" id="IPR050377">
    <property type="entry name" value="Radical_SAM_PqqE_MftC-like"/>
</dbReference>
<gene>
    <name evidence="7" type="ORF">C7451_10835</name>
</gene>
<evidence type="ECO:0000256" key="1">
    <source>
        <dbReference type="ARBA" id="ARBA00001966"/>
    </source>
</evidence>
<dbReference type="AlphaFoldDB" id="A0A2V3UZW7"/>
<dbReference type="GO" id="GO:0003824">
    <property type="term" value="F:catalytic activity"/>
    <property type="evidence" value="ECO:0007669"/>
    <property type="project" value="InterPro"/>
</dbReference>
<dbReference type="Gene3D" id="3.20.20.70">
    <property type="entry name" value="Aldolase class I"/>
    <property type="match status" value="1"/>
</dbReference>
<evidence type="ECO:0000256" key="5">
    <source>
        <dbReference type="ARBA" id="ARBA00023014"/>
    </source>
</evidence>
<evidence type="ECO:0000259" key="6">
    <source>
        <dbReference type="Pfam" id="PF04055"/>
    </source>
</evidence>
<keyword evidence="5" id="KW-0411">Iron-sulfur</keyword>
<accession>A0A2V3UZW7</accession>
<dbReference type="OrthoDB" id="9810775at2"/>
<comment type="cofactor">
    <cofactor evidence="1">
        <name>[4Fe-4S] cluster</name>
        <dbReference type="ChEBI" id="CHEBI:49883"/>
    </cofactor>
</comment>
<dbReference type="Proteomes" id="UP000248014">
    <property type="component" value="Unassembled WGS sequence"/>
</dbReference>
<comment type="caution">
    <text evidence="7">The sequence shown here is derived from an EMBL/GenBank/DDBJ whole genome shotgun (WGS) entry which is preliminary data.</text>
</comment>
<dbReference type="PANTHER" id="PTHR11228:SF22">
    <property type="entry name" value="PEPTIDE BIOSYNTHESIS PROTEIN YYDG-RELATED"/>
    <property type="match status" value="1"/>
</dbReference>
<dbReference type="RefSeq" id="WP_110299070.1">
    <property type="nucleotide sequence ID" value="NZ_QJJM01000008.1"/>
</dbReference>
<proteinExistence type="predicted"/>
<keyword evidence="8" id="KW-1185">Reference proteome</keyword>
<dbReference type="InterPro" id="IPR013785">
    <property type="entry name" value="Aldolase_TIM"/>
</dbReference>
<dbReference type="SFLD" id="SFLDG01067">
    <property type="entry name" value="SPASM/twitch_domain_containing"/>
    <property type="match status" value="1"/>
</dbReference>
<dbReference type="InterPro" id="IPR007197">
    <property type="entry name" value="rSAM"/>
</dbReference>
<dbReference type="SFLD" id="SFLDS00029">
    <property type="entry name" value="Radical_SAM"/>
    <property type="match status" value="1"/>
</dbReference>
<evidence type="ECO:0000256" key="2">
    <source>
        <dbReference type="ARBA" id="ARBA00022691"/>
    </source>
</evidence>
<keyword evidence="3" id="KW-0479">Metal-binding</keyword>
<dbReference type="GO" id="GO:0051536">
    <property type="term" value="F:iron-sulfur cluster binding"/>
    <property type="evidence" value="ECO:0007669"/>
    <property type="project" value="UniProtKB-KW"/>
</dbReference>
<organism evidence="7 8">
    <name type="scientific">Blastomonas natatoria</name>
    <dbReference type="NCBI Taxonomy" id="34015"/>
    <lineage>
        <taxon>Bacteria</taxon>
        <taxon>Pseudomonadati</taxon>
        <taxon>Pseudomonadota</taxon>
        <taxon>Alphaproteobacteria</taxon>
        <taxon>Sphingomonadales</taxon>
        <taxon>Sphingomonadaceae</taxon>
        <taxon>Blastomonas</taxon>
    </lineage>
</organism>
<dbReference type="EMBL" id="QJJM01000008">
    <property type="protein sequence ID" value="PXW74374.1"/>
    <property type="molecule type" value="Genomic_DNA"/>
</dbReference>
<sequence length="322" mass="34808">MDIATASPFAIPDAPPLNPAKFRDPLVTAKGEPRASVAMTTLETLWFNTGTLCNLACKSCYIESSPRNDALVYLTLAEVTGYLDEIALSRLPTREIGLTGGEPFMNPDIMPILELCLARGFETLVLSNAMRPMRRHEAALLDLKTRYGDRLTIRVSLDHHSQAVHEAERGANSWDKALSGLQWLAQHGFRIAVAGRHLAHESDAEARAGFAALFARLGLAINTGDPREFVMFPEMDAGADIAEISTACWDILGKSPDAMMCATSRMVVKHKGADRPTIAACTLLPYAPGFDMGTTLAEASRPVSLNHPHCARFCVLGGASCS</sequence>
<dbReference type="SUPFAM" id="SSF102114">
    <property type="entry name" value="Radical SAM enzymes"/>
    <property type="match status" value="1"/>
</dbReference>
<dbReference type="Pfam" id="PF04055">
    <property type="entry name" value="Radical_SAM"/>
    <property type="match status" value="1"/>
</dbReference>
<dbReference type="InterPro" id="IPR058240">
    <property type="entry name" value="rSAM_sf"/>
</dbReference>
<evidence type="ECO:0000313" key="8">
    <source>
        <dbReference type="Proteomes" id="UP000248014"/>
    </source>
</evidence>
<dbReference type="GO" id="GO:0046872">
    <property type="term" value="F:metal ion binding"/>
    <property type="evidence" value="ECO:0007669"/>
    <property type="project" value="UniProtKB-KW"/>
</dbReference>
<name>A0A2V3UZW7_9SPHN</name>
<keyword evidence="2" id="KW-0949">S-adenosyl-L-methionine</keyword>
<reference evidence="7 8" key="1">
    <citation type="submission" date="2018-05" db="EMBL/GenBank/DDBJ databases">
        <title>Genomic Encyclopedia of Type Strains, Phase IV (KMG-IV): sequencing the most valuable type-strain genomes for metagenomic binning, comparative biology and taxonomic classification.</title>
        <authorList>
            <person name="Goeker M."/>
        </authorList>
    </citation>
    <scope>NUCLEOTIDE SEQUENCE [LARGE SCALE GENOMIC DNA]</scope>
    <source>
        <strain evidence="7 8">DSM 3183</strain>
    </source>
</reference>